<keyword evidence="9" id="KW-0378">Hydrolase</keyword>
<feature type="domain" description="Mannosidase Ig/CBM-like" evidence="18">
    <location>
        <begin position="652"/>
        <end position="741"/>
    </location>
</feature>
<dbReference type="GO" id="GO:0005764">
    <property type="term" value="C:lysosome"/>
    <property type="evidence" value="ECO:0007669"/>
    <property type="project" value="UniProtKB-SubCell"/>
</dbReference>
<reference evidence="20 21" key="1">
    <citation type="journal article" date="2018" name="Nat. Biotechnol.">
        <title>A standardized bacterial taxonomy based on genome phylogeny substantially revises the tree of life.</title>
        <authorList>
            <person name="Parks D.H."/>
            <person name="Chuvochina M."/>
            <person name="Waite D.W."/>
            <person name="Rinke C."/>
            <person name="Skarshewski A."/>
            <person name="Chaumeil P.A."/>
            <person name="Hugenholtz P."/>
        </authorList>
    </citation>
    <scope>NUCLEOTIDE SEQUENCE [LARGE SCALE GENOMIC DNA]</scope>
    <source>
        <strain evidence="20">UBA8781</strain>
    </source>
</reference>
<dbReference type="InterPro" id="IPR054593">
    <property type="entry name" value="Beta-mannosidase-like_N2"/>
</dbReference>
<dbReference type="Gene3D" id="2.60.120.260">
    <property type="entry name" value="Galactose-binding domain-like"/>
    <property type="match status" value="1"/>
</dbReference>
<dbReference type="Pfam" id="PF17753">
    <property type="entry name" value="Ig_mannosidase"/>
    <property type="match status" value="1"/>
</dbReference>
<dbReference type="Proteomes" id="UP000264141">
    <property type="component" value="Unassembled WGS sequence"/>
</dbReference>
<dbReference type="EMBL" id="DPBP01000021">
    <property type="protein sequence ID" value="HCE17153.1"/>
    <property type="molecule type" value="Genomic_DNA"/>
</dbReference>
<dbReference type="InterPro" id="IPR008979">
    <property type="entry name" value="Galactose-bd-like_sf"/>
</dbReference>
<evidence type="ECO:0000256" key="3">
    <source>
        <dbReference type="ARBA" id="ARBA00004613"/>
    </source>
</evidence>
<evidence type="ECO:0000256" key="11">
    <source>
        <dbReference type="ARBA" id="ARBA00023228"/>
    </source>
</evidence>
<evidence type="ECO:0000259" key="18">
    <source>
        <dbReference type="Pfam" id="PF17786"/>
    </source>
</evidence>
<evidence type="ECO:0000256" key="15">
    <source>
        <dbReference type="ARBA" id="ARBA00041614"/>
    </source>
</evidence>
<dbReference type="PANTHER" id="PTHR43730">
    <property type="entry name" value="BETA-MANNOSIDASE"/>
    <property type="match status" value="1"/>
</dbReference>
<feature type="domain" description="Beta-mannosidase Ig-fold" evidence="17">
    <location>
        <begin position="744"/>
        <end position="823"/>
    </location>
</feature>
<evidence type="ECO:0000313" key="20">
    <source>
        <dbReference type="EMBL" id="HCE17153.1"/>
    </source>
</evidence>
<dbReference type="SUPFAM" id="SSF49303">
    <property type="entry name" value="beta-Galactosidase/glucuronidase domain"/>
    <property type="match status" value="2"/>
</dbReference>
<evidence type="ECO:0000313" key="21">
    <source>
        <dbReference type="Proteomes" id="UP000264141"/>
    </source>
</evidence>
<dbReference type="STRING" id="229919.GCA_001050195_00451"/>
<dbReference type="GO" id="GO:0004567">
    <property type="term" value="F:beta-mannosidase activity"/>
    <property type="evidence" value="ECO:0007669"/>
    <property type="project" value="UniProtKB-EC"/>
</dbReference>
<evidence type="ECO:0000256" key="12">
    <source>
        <dbReference type="ARBA" id="ARBA00023295"/>
    </source>
</evidence>
<dbReference type="GO" id="GO:0005975">
    <property type="term" value="P:carbohydrate metabolic process"/>
    <property type="evidence" value="ECO:0007669"/>
    <property type="project" value="InterPro"/>
</dbReference>
<dbReference type="InterPro" id="IPR013783">
    <property type="entry name" value="Ig-like_fold"/>
</dbReference>
<keyword evidence="11" id="KW-0458">Lysosome</keyword>
<evidence type="ECO:0000256" key="7">
    <source>
        <dbReference type="ARBA" id="ARBA00022525"/>
    </source>
</evidence>
<comment type="similarity">
    <text evidence="13">Belongs to the glycosyl hydrolase 2 family. Beta-mannosidase B subfamily.</text>
</comment>
<feature type="domain" description="Glycoside hydrolase family 2 immunoglobulin-like beta-sandwich" evidence="16">
    <location>
        <begin position="189"/>
        <end position="292"/>
    </location>
</feature>
<name>A0A3D1JF85_9CHLR</name>
<keyword evidence="10" id="KW-0325">Glycoprotein</keyword>
<comment type="catalytic activity">
    <reaction evidence="1">
        <text>Hydrolysis of terminal, non-reducing beta-D-mannose residues in beta-D-mannosides.</text>
        <dbReference type="EC" id="3.2.1.25"/>
    </reaction>
</comment>
<evidence type="ECO:0000256" key="10">
    <source>
        <dbReference type="ARBA" id="ARBA00023180"/>
    </source>
</evidence>
<evidence type="ECO:0000259" key="16">
    <source>
        <dbReference type="Pfam" id="PF00703"/>
    </source>
</evidence>
<dbReference type="SUPFAM" id="SSF51445">
    <property type="entry name" value="(Trans)glycosidases"/>
    <property type="match status" value="1"/>
</dbReference>
<dbReference type="InterPro" id="IPR050887">
    <property type="entry name" value="Beta-mannosidase_GH2"/>
</dbReference>
<evidence type="ECO:0000256" key="1">
    <source>
        <dbReference type="ARBA" id="ARBA00000829"/>
    </source>
</evidence>
<keyword evidence="12" id="KW-0326">Glycosidase</keyword>
<dbReference type="InterPro" id="IPR041447">
    <property type="entry name" value="Mannosidase_ig"/>
</dbReference>
<evidence type="ECO:0000259" key="17">
    <source>
        <dbReference type="Pfam" id="PF17753"/>
    </source>
</evidence>
<dbReference type="FunFam" id="3.20.20.80:FF:000050">
    <property type="entry name" value="Beta-mannosidase B"/>
    <property type="match status" value="1"/>
</dbReference>
<evidence type="ECO:0000259" key="19">
    <source>
        <dbReference type="Pfam" id="PF22666"/>
    </source>
</evidence>
<organism evidence="20 21">
    <name type="scientific">Anaerolinea thermolimosa</name>
    <dbReference type="NCBI Taxonomy" id="229919"/>
    <lineage>
        <taxon>Bacteria</taxon>
        <taxon>Bacillati</taxon>
        <taxon>Chloroflexota</taxon>
        <taxon>Anaerolineae</taxon>
        <taxon>Anaerolineales</taxon>
        <taxon>Anaerolineaceae</taxon>
        <taxon>Anaerolinea</taxon>
    </lineage>
</organism>
<dbReference type="Pfam" id="PF17786">
    <property type="entry name" value="Mannosidase_ig"/>
    <property type="match status" value="1"/>
</dbReference>
<comment type="subunit">
    <text evidence="5">Homodimer.</text>
</comment>
<dbReference type="Gene3D" id="3.20.20.80">
    <property type="entry name" value="Glycosidases"/>
    <property type="match status" value="1"/>
</dbReference>
<dbReference type="Gene3D" id="2.60.40.10">
    <property type="entry name" value="Immunoglobulins"/>
    <property type="match status" value="3"/>
</dbReference>
<evidence type="ECO:0000256" key="4">
    <source>
        <dbReference type="ARBA" id="ARBA00004740"/>
    </source>
</evidence>
<evidence type="ECO:0000256" key="13">
    <source>
        <dbReference type="ARBA" id="ARBA00038429"/>
    </source>
</evidence>
<proteinExistence type="inferred from homology"/>
<dbReference type="InterPro" id="IPR036156">
    <property type="entry name" value="Beta-gal/glucu_dom_sf"/>
</dbReference>
<protein>
    <recommendedName>
        <fullName evidence="14">Beta-mannosidase B</fullName>
        <ecNumber evidence="6">3.2.1.25</ecNumber>
    </recommendedName>
    <alternativeName>
        <fullName evidence="15">Mannanase B</fullName>
    </alternativeName>
</protein>
<dbReference type="Pfam" id="PF00703">
    <property type="entry name" value="Glyco_hydro_2"/>
    <property type="match status" value="1"/>
</dbReference>
<dbReference type="FunFam" id="2.60.120.260:FF:000060">
    <property type="entry name" value="Probable beta-mannosidase"/>
    <property type="match status" value="1"/>
</dbReference>
<evidence type="ECO:0000256" key="14">
    <source>
        <dbReference type="ARBA" id="ARBA00041069"/>
    </source>
</evidence>
<sequence>MKSQSLSSASQVVWTFRQAGTDEWMPATVPGGVHTDLLALGRIPDPFVADNELKVQWVAEADWEYRGVFEASPGGRMFLVADGLDTLAEVYLNGQRLGETENMFRTYRWPVDGILRSGQNELRILFRSAVKYCLKRNAEKPLTPKTGMSLEGSVFVRKAPCHFGWDWGPKLPPIGIWRDLRLEQYASARLEDVHLRQQHRNGTVTLSAAVRAERWDNVHLVAHLKVTTPNGRRTYETHLPLEGNQGQLAVRIRNPQLWWPNGYGEQPLYDVEVSLEAEGTVQDRKQVKMGLRTVELVREPDAWGESFTFVVNGVPVFMKGSDWIPADSFPTRMSEAQYEHLIRSAAESHQNMLRIWGGGFYEDERFYDLCDRYGMLLWHDFMFACYIYPHDEPEFIENLRHEVNDNVRRLRHRACIALWCGNNEMEQGWADWGWTNPNDPLRVLEREAYEKFFYHTLPEWVHELDPDRPYWPSSASSNVPFQAPNSPERGDMHYWDVWHGRKPFTAYRQQFPRFMSEFGFQSLPPMETIATYADPEDWNMTSYIMEHHQRSGNGNGLMVAQMTDSFRLPKDFPSLSYLSMVLQAEGIRYGVEHWRRNKHRVSGTLYWQLNDCWPVASWSSIDYYGRWKALHYAAKRFYAPILLSIEDQGALMEVHVTSDLTEPWQGQVRWALQTLDGETLRSGEVAVSLAALQSAKVCSLDFQTEIEATLDRKREVIFVADLYQGEKHLATSVATFVPNKHLKLVEPGLNVQVSRSGKQAIFEVTAHSLARFVELKLAGADAIFSDNYFDVLPGRKVQVTCVLPQGWTLAQVKKALRVQSLYHSFA</sequence>
<keyword evidence="7" id="KW-0964">Secreted</keyword>
<evidence type="ECO:0000256" key="2">
    <source>
        <dbReference type="ARBA" id="ARBA00004371"/>
    </source>
</evidence>
<feature type="domain" description="Beta-mannosidase-like galactose-binding" evidence="19">
    <location>
        <begin position="14"/>
        <end position="178"/>
    </location>
</feature>
<evidence type="ECO:0000256" key="8">
    <source>
        <dbReference type="ARBA" id="ARBA00022729"/>
    </source>
</evidence>
<dbReference type="InterPro" id="IPR041625">
    <property type="entry name" value="Beta-mannosidase_Ig"/>
</dbReference>
<dbReference type="InterPro" id="IPR017853">
    <property type="entry name" value="GH"/>
</dbReference>
<comment type="pathway">
    <text evidence="4">Glycan metabolism; N-glycan degradation.</text>
</comment>
<dbReference type="InterPro" id="IPR006102">
    <property type="entry name" value="Ig-like_GH2"/>
</dbReference>
<evidence type="ECO:0000256" key="6">
    <source>
        <dbReference type="ARBA" id="ARBA00012754"/>
    </source>
</evidence>
<comment type="caution">
    <text evidence="20">The sequence shown here is derived from an EMBL/GenBank/DDBJ whole genome shotgun (WGS) entry which is preliminary data.</text>
</comment>
<dbReference type="GO" id="GO:0005576">
    <property type="term" value="C:extracellular region"/>
    <property type="evidence" value="ECO:0007669"/>
    <property type="project" value="UniProtKB-SubCell"/>
</dbReference>
<dbReference type="EC" id="3.2.1.25" evidence="6"/>
<dbReference type="AlphaFoldDB" id="A0A3D1JF85"/>
<accession>A0A3D1JF85</accession>
<keyword evidence="8" id="KW-0732">Signal</keyword>
<dbReference type="Pfam" id="PF22666">
    <property type="entry name" value="Glyco_hydro_2_N2"/>
    <property type="match status" value="1"/>
</dbReference>
<dbReference type="SUPFAM" id="SSF49785">
    <property type="entry name" value="Galactose-binding domain-like"/>
    <property type="match status" value="1"/>
</dbReference>
<gene>
    <name evidence="20" type="ORF">DEQ80_04775</name>
</gene>
<dbReference type="PANTHER" id="PTHR43730:SF1">
    <property type="entry name" value="BETA-MANNOSIDASE"/>
    <property type="match status" value="1"/>
</dbReference>
<evidence type="ECO:0000256" key="9">
    <source>
        <dbReference type="ARBA" id="ARBA00022801"/>
    </source>
</evidence>
<dbReference type="GO" id="GO:0006516">
    <property type="term" value="P:glycoprotein catabolic process"/>
    <property type="evidence" value="ECO:0007669"/>
    <property type="project" value="TreeGrafter"/>
</dbReference>
<comment type="subcellular location">
    <subcellularLocation>
        <location evidence="2">Lysosome</location>
    </subcellularLocation>
    <subcellularLocation>
        <location evidence="3">Secreted</location>
    </subcellularLocation>
</comment>
<evidence type="ECO:0000256" key="5">
    <source>
        <dbReference type="ARBA" id="ARBA00011738"/>
    </source>
</evidence>